<dbReference type="GO" id="GO:0047831">
    <property type="term" value="F:D-ornithine 4,5-aminomutase activity"/>
    <property type="evidence" value="ECO:0007669"/>
    <property type="project" value="UniProtKB-EC"/>
</dbReference>
<dbReference type="Proteomes" id="UP000002892">
    <property type="component" value="Chromosome"/>
</dbReference>
<accession>I4D4X9</accession>
<dbReference type="InterPro" id="IPR015130">
    <property type="entry name" value="Lys-AminoMut_A"/>
</dbReference>
<proteinExistence type="predicted"/>
<dbReference type="HOGENOM" id="CLU_153213_0_0_9"/>
<dbReference type="KEGG" id="dai:Desaci_1876"/>
<dbReference type="EMBL" id="CP003639">
    <property type="protein sequence ID" value="AFM40853.1"/>
    <property type="molecule type" value="Genomic_DNA"/>
</dbReference>
<dbReference type="OrthoDB" id="5147116at2"/>
<dbReference type="GO" id="GO:0031419">
    <property type="term" value="F:cobalamin binding"/>
    <property type="evidence" value="ECO:0007669"/>
    <property type="project" value="InterPro"/>
</dbReference>
<name>I4D4X9_DESAJ</name>
<dbReference type="eggNOG" id="ENOG5032S0N">
    <property type="taxonomic scope" value="Bacteria"/>
</dbReference>
<sequence length="123" mass="14065">MQRKDDYEVRRAHLAELSEKELEERFWLLTNQIVDPLLELARTHTSPSIERSVLLRMGLDSLTAKGVVEKALLNGVLEHGAGHCVWRYAEREGLELLQAAEKLARGEGWETIKDFFGEVKHNA</sequence>
<feature type="domain" description="D-Lysine 5,6-aminomutase alpha subunit" evidence="1">
    <location>
        <begin position="2"/>
        <end position="116"/>
    </location>
</feature>
<dbReference type="Gene3D" id="6.10.250.2220">
    <property type="match status" value="1"/>
</dbReference>
<dbReference type="InterPro" id="IPR016176">
    <property type="entry name" value="Cbl-dep_enz_cat"/>
</dbReference>
<evidence type="ECO:0000259" key="1">
    <source>
        <dbReference type="Pfam" id="PF16552"/>
    </source>
</evidence>
<evidence type="ECO:0000313" key="2">
    <source>
        <dbReference type="EMBL" id="AFM40853.1"/>
    </source>
</evidence>
<dbReference type="Pfam" id="PF16552">
    <property type="entry name" value="OAM_alpha"/>
    <property type="match status" value="1"/>
</dbReference>
<dbReference type="RefSeq" id="WP_014826859.1">
    <property type="nucleotide sequence ID" value="NC_018068.1"/>
</dbReference>
<dbReference type="EC" id="5.4.3.5" evidence="2"/>
<evidence type="ECO:0000313" key="3">
    <source>
        <dbReference type="Proteomes" id="UP000002892"/>
    </source>
</evidence>
<protein>
    <submittedName>
        <fullName evidence="2">D-ornithine 4,5-aminomutase S subunit</fullName>
        <ecNumber evidence="2">5.4.3.5</ecNumber>
    </submittedName>
</protein>
<organism evidence="2 3">
    <name type="scientific">Desulfosporosinus acidiphilus (strain DSM 22704 / JCM 16185 / SJ4)</name>
    <dbReference type="NCBI Taxonomy" id="646529"/>
    <lineage>
        <taxon>Bacteria</taxon>
        <taxon>Bacillati</taxon>
        <taxon>Bacillota</taxon>
        <taxon>Clostridia</taxon>
        <taxon>Eubacteriales</taxon>
        <taxon>Desulfitobacteriaceae</taxon>
        <taxon>Desulfosporosinus</taxon>
    </lineage>
</organism>
<dbReference type="Gene3D" id="1.10.8.1000">
    <property type="entry name" value="Ornithine 4,5 aminomutase S component, alpha subunit-like"/>
    <property type="match status" value="1"/>
</dbReference>
<gene>
    <name evidence="2" type="ordered locus">Desaci_1876</name>
</gene>
<keyword evidence="2" id="KW-0413">Isomerase</keyword>
<dbReference type="AlphaFoldDB" id="I4D4X9"/>
<dbReference type="SUPFAM" id="SSF51703">
    <property type="entry name" value="Cobalamin (vitamin B12)-dependent enzymes"/>
    <property type="match status" value="1"/>
</dbReference>
<dbReference type="STRING" id="646529.Desaci_1876"/>
<reference evidence="2 3" key="1">
    <citation type="journal article" date="2012" name="J. Bacteriol.">
        <title>Complete genome sequences of Desulfosporosinus orientis DSM765T, Desulfosporosinus youngiae DSM17734T, Desulfosporosinus meridiei DSM13257T, and Desulfosporosinus acidiphilus DSM22704T.</title>
        <authorList>
            <person name="Pester M."/>
            <person name="Brambilla E."/>
            <person name="Alazard D."/>
            <person name="Rattei T."/>
            <person name="Weinmaier T."/>
            <person name="Han J."/>
            <person name="Lucas S."/>
            <person name="Lapidus A."/>
            <person name="Cheng J.F."/>
            <person name="Goodwin L."/>
            <person name="Pitluck S."/>
            <person name="Peters L."/>
            <person name="Ovchinnikova G."/>
            <person name="Teshima H."/>
            <person name="Detter J.C."/>
            <person name="Han C.S."/>
            <person name="Tapia R."/>
            <person name="Land M.L."/>
            <person name="Hauser L."/>
            <person name="Kyrpides N.C."/>
            <person name="Ivanova N.N."/>
            <person name="Pagani I."/>
            <person name="Huntmann M."/>
            <person name="Wei C.L."/>
            <person name="Davenport K.W."/>
            <person name="Daligault H."/>
            <person name="Chain P.S."/>
            <person name="Chen A."/>
            <person name="Mavromatis K."/>
            <person name="Markowitz V."/>
            <person name="Szeto E."/>
            <person name="Mikhailova N."/>
            <person name="Pati A."/>
            <person name="Wagner M."/>
            <person name="Woyke T."/>
            <person name="Ollivier B."/>
            <person name="Klenk H.P."/>
            <person name="Spring S."/>
            <person name="Loy A."/>
        </authorList>
    </citation>
    <scope>NUCLEOTIDE SEQUENCE [LARGE SCALE GENOMIC DNA]</scope>
    <source>
        <strain evidence="3">DSM 22704 / JCM 16185 / SJ4</strain>
    </source>
</reference>
<keyword evidence="3" id="KW-1185">Reference proteome</keyword>